<gene>
    <name evidence="2" type="ORF">AD929_12535</name>
</gene>
<dbReference type="AlphaFoldDB" id="A0A149QS01"/>
<evidence type="ECO:0000313" key="3">
    <source>
        <dbReference type="Proteomes" id="UP000075573"/>
    </source>
</evidence>
<dbReference type="PATRIC" id="fig|442.7.peg.3329"/>
<dbReference type="InterPro" id="IPR025285">
    <property type="entry name" value="DUF4145"/>
</dbReference>
<dbReference type="Pfam" id="PF13643">
    <property type="entry name" value="DUF4145"/>
    <property type="match status" value="1"/>
</dbReference>
<comment type="caution">
    <text evidence="2">The sequence shown here is derived from an EMBL/GenBank/DDBJ whole genome shotgun (WGS) entry which is preliminary data.</text>
</comment>
<reference evidence="2 3" key="1">
    <citation type="submission" date="2015-06" db="EMBL/GenBank/DDBJ databases">
        <title>Improved classification and identification of acetic acid bacteria using matrix-assisted laser desorption/ionization time-of-flight mass spectrometry; Gluconobacter nephelii and Gluconobacter uchimurae are later heterotypic synonyms of Gluconobacter japonicus and Gluconobacter oxydans, respectively.</title>
        <authorList>
            <person name="Li L."/>
            <person name="Cleenwerck I."/>
            <person name="De Vuyst L."/>
            <person name="Vandamme P."/>
        </authorList>
    </citation>
    <scope>NUCLEOTIDE SEQUENCE [LARGE SCALE GENOMIC DNA]</scope>
    <source>
        <strain evidence="2 3">LMG 1764</strain>
    </source>
</reference>
<evidence type="ECO:0000259" key="1">
    <source>
        <dbReference type="Pfam" id="PF13643"/>
    </source>
</evidence>
<dbReference type="Proteomes" id="UP000075573">
    <property type="component" value="Unassembled WGS sequence"/>
</dbReference>
<feature type="domain" description="DUF4145" evidence="1">
    <location>
        <begin position="132"/>
        <end position="222"/>
    </location>
</feature>
<accession>A0A149QS01</accession>
<dbReference type="RefSeq" id="WP_062497333.1">
    <property type="nucleotide sequence ID" value="NZ_LHZB01000118.1"/>
</dbReference>
<name>A0A149QS01_9PROT</name>
<organism evidence="2 3">
    <name type="scientific">Gluconobacter potus</name>
    <dbReference type="NCBI Taxonomy" id="2724927"/>
    <lineage>
        <taxon>Bacteria</taxon>
        <taxon>Pseudomonadati</taxon>
        <taxon>Pseudomonadota</taxon>
        <taxon>Alphaproteobacteria</taxon>
        <taxon>Acetobacterales</taxon>
        <taxon>Acetobacteraceae</taxon>
        <taxon>Gluconobacter</taxon>
    </lineage>
</organism>
<proteinExistence type="predicted"/>
<sequence>MLYTDRQRPWRQSGFTELPDWECPHCQVSPLKVDEASLEIYPDPDSLEGKNKDWEPDWDDQTFHVILRCTNPGCRAIVSCHGTSKVHEIRDPDVTEEDRWTNILSPRSFCPPIYYFRLDSRYPEPVRKHLRRAFSAYWSDLPSVMNCMRTAVEAVMDDKGVEARNENDSPIPLKRRLQNFLESHQNTYDAVLLEAIRLLGNEGSHSNEGNISDTWVLNTFEMAEALLGSLYDKHAQVRVFAEKVVSAERLRKIKKSGPPS</sequence>
<protein>
    <recommendedName>
        <fullName evidence="1">DUF4145 domain-containing protein</fullName>
    </recommendedName>
</protein>
<evidence type="ECO:0000313" key="2">
    <source>
        <dbReference type="EMBL" id="KXV00051.1"/>
    </source>
</evidence>
<dbReference type="EMBL" id="LHZB01000118">
    <property type="protein sequence ID" value="KXV00051.1"/>
    <property type="molecule type" value="Genomic_DNA"/>
</dbReference>